<evidence type="ECO:0000313" key="5">
    <source>
        <dbReference type="Proteomes" id="UP000324897"/>
    </source>
</evidence>
<feature type="non-terminal residue" evidence="4">
    <location>
        <position position="1"/>
    </location>
</feature>
<dbReference type="Proteomes" id="UP000324897">
    <property type="component" value="Chromosome 4"/>
</dbReference>
<name>A0A5J9VWS3_9POAL</name>
<evidence type="ECO:0000256" key="1">
    <source>
        <dbReference type="SAM" id="MobiDB-lite"/>
    </source>
</evidence>
<organism evidence="4 5">
    <name type="scientific">Eragrostis curvula</name>
    <name type="common">weeping love grass</name>
    <dbReference type="NCBI Taxonomy" id="38414"/>
    <lineage>
        <taxon>Eukaryota</taxon>
        <taxon>Viridiplantae</taxon>
        <taxon>Streptophyta</taxon>
        <taxon>Embryophyta</taxon>
        <taxon>Tracheophyta</taxon>
        <taxon>Spermatophyta</taxon>
        <taxon>Magnoliopsida</taxon>
        <taxon>Liliopsida</taxon>
        <taxon>Poales</taxon>
        <taxon>Poaceae</taxon>
        <taxon>PACMAD clade</taxon>
        <taxon>Chloridoideae</taxon>
        <taxon>Eragrostideae</taxon>
        <taxon>Eragrostidinae</taxon>
        <taxon>Eragrostis</taxon>
    </lineage>
</organism>
<dbReference type="InterPro" id="IPR036047">
    <property type="entry name" value="F-box-like_dom_sf"/>
</dbReference>
<dbReference type="PANTHER" id="PTHR32133">
    <property type="entry name" value="OS07G0120400 PROTEIN"/>
    <property type="match status" value="1"/>
</dbReference>
<accession>A0A5J9VWS3</accession>
<gene>
    <name evidence="4" type="ORF">EJB05_14353</name>
</gene>
<dbReference type="Gramene" id="TVU40872">
    <property type="protein sequence ID" value="TVU40872"/>
    <property type="gene ID" value="EJB05_14353"/>
</dbReference>
<dbReference type="InterPro" id="IPR056594">
    <property type="entry name" value="AT5G49610-like_b-prop"/>
</dbReference>
<evidence type="ECO:0000259" key="2">
    <source>
        <dbReference type="Pfam" id="PF00646"/>
    </source>
</evidence>
<comment type="caution">
    <text evidence="4">The sequence shown here is derived from an EMBL/GenBank/DDBJ whole genome shotgun (WGS) entry which is preliminary data.</text>
</comment>
<feature type="region of interest" description="Disordered" evidence="1">
    <location>
        <begin position="22"/>
        <end position="64"/>
    </location>
</feature>
<proteinExistence type="predicted"/>
<evidence type="ECO:0000259" key="3">
    <source>
        <dbReference type="Pfam" id="PF23635"/>
    </source>
</evidence>
<keyword evidence="5" id="KW-1185">Reference proteome</keyword>
<dbReference type="EMBL" id="RWGY01000007">
    <property type="protein sequence ID" value="TVU40872.1"/>
    <property type="molecule type" value="Genomic_DNA"/>
</dbReference>
<dbReference type="AlphaFoldDB" id="A0A5J9VWS3"/>
<reference evidence="4 5" key="1">
    <citation type="journal article" date="2019" name="Sci. Rep.">
        <title>A high-quality genome of Eragrostis curvula grass provides insights into Poaceae evolution and supports new strategies to enhance forage quality.</title>
        <authorList>
            <person name="Carballo J."/>
            <person name="Santos B.A.C.M."/>
            <person name="Zappacosta D."/>
            <person name="Garbus I."/>
            <person name="Selva J.P."/>
            <person name="Gallo C.A."/>
            <person name="Diaz A."/>
            <person name="Albertini E."/>
            <person name="Caccamo M."/>
            <person name="Echenique V."/>
        </authorList>
    </citation>
    <scope>NUCLEOTIDE SEQUENCE [LARGE SCALE GENOMIC DNA]</scope>
    <source>
        <strain evidence="5">cv. Victoria</strain>
        <tissue evidence="4">Leaf</tissue>
    </source>
</reference>
<dbReference type="PANTHER" id="PTHR32133:SF251">
    <property type="entry name" value="F-BOX DOMAIN-CONTAINING PROTEIN"/>
    <property type="match status" value="1"/>
</dbReference>
<evidence type="ECO:0000313" key="4">
    <source>
        <dbReference type="EMBL" id="TVU40872.1"/>
    </source>
</evidence>
<sequence length="455" mass="50088">MKVLWASIARVRLHGPGLVQPTQVKKKAASLAPRLPDRPSDPSSKPNRNLAAAAVGAPPTREGLTMAPPPELIDDVAAEIFLRLPPDEPEHLVRASLACKPWLRIISDPGFLRRYRAFHRTPPLLGYIQRRAVVQGDPEPRLIPTTAVPLGPNPTFRRALDCRHGRVLVHVYGGGGLLVWDPVTGDRQVVPNAEIDWLIYTAAVFCAVSGCDHIDCHGGPFLVVFLATDDHDELVKASVYSSETGAWSMPVSLGNDCETYVQHRRTIIDALRKHGGWHYTPYVQPKRGAVVGDGVYFTLRDLNAIIKYDYRKNCLSMINPPSDSTRNIALMELEDSSLGFAYIKDATLYLWSRKVNSEAAEWVKCSVIKLKSMVPLANPSDKAFVVGAAEGVGVIFVSTGVGLFTIKLNSGQVKKVDEPEVYYSILPYMSFYTPDCGKIIARKAEDSLITDVPLN</sequence>
<dbReference type="Gene3D" id="1.20.1280.50">
    <property type="match status" value="1"/>
</dbReference>
<dbReference type="SUPFAM" id="SSF81383">
    <property type="entry name" value="F-box domain"/>
    <property type="match status" value="1"/>
</dbReference>
<protein>
    <recommendedName>
        <fullName evidence="6">F-box domain-containing protein</fullName>
    </recommendedName>
</protein>
<dbReference type="OrthoDB" id="673198at2759"/>
<evidence type="ECO:0008006" key="6">
    <source>
        <dbReference type="Google" id="ProtNLM"/>
    </source>
</evidence>
<dbReference type="InterPro" id="IPR001810">
    <property type="entry name" value="F-box_dom"/>
</dbReference>
<feature type="domain" description="F-box protein AT5G49610-like beta-propeller" evidence="3">
    <location>
        <begin position="160"/>
        <end position="434"/>
    </location>
</feature>
<dbReference type="Pfam" id="PF23635">
    <property type="entry name" value="Beta-prop_AT5G49610-like"/>
    <property type="match status" value="1"/>
</dbReference>
<feature type="domain" description="F-box" evidence="2">
    <location>
        <begin position="72"/>
        <end position="113"/>
    </location>
</feature>
<dbReference type="Pfam" id="PF00646">
    <property type="entry name" value="F-box"/>
    <property type="match status" value="1"/>
</dbReference>